<comment type="similarity">
    <text evidence="3">Belongs to the immunoglobulin superfamily. L1/neurofascin/NgCAM family.</text>
</comment>
<feature type="domain" description="Fibronectin type-III" evidence="21">
    <location>
        <begin position="827"/>
        <end position="935"/>
    </location>
</feature>
<evidence type="ECO:0000256" key="4">
    <source>
        <dbReference type="ARBA" id="ARBA00022475"/>
    </source>
</evidence>
<feature type="chain" id="PRO_5039719192" description="Neural cell adhesion molecule L1" evidence="19">
    <location>
        <begin position="38"/>
        <end position="1278"/>
    </location>
</feature>
<dbReference type="FunFam" id="2.60.40.10:FF:000005">
    <property type="entry name" value="Neuronal cell adhesion molecule"/>
    <property type="match status" value="1"/>
</dbReference>
<dbReference type="InterPro" id="IPR026966">
    <property type="entry name" value="Neurofascin/L1/NrCAM_C"/>
</dbReference>
<feature type="region of interest" description="Disordered" evidence="17">
    <location>
        <begin position="707"/>
        <end position="735"/>
    </location>
</feature>
<accession>A0A9D3PZA4</accession>
<dbReference type="PROSITE" id="PS50853">
    <property type="entry name" value="FN3"/>
    <property type="match status" value="4"/>
</dbReference>
<feature type="signal peptide" evidence="19">
    <location>
        <begin position="1"/>
        <end position="37"/>
    </location>
</feature>
<feature type="domain" description="Ig-like" evidence="20">
    <location>
        <begin position="153"/>
        <end position="241"/>
    </location>
</feature>
<dbReference type="Pfam" id="PF00041">
    <property type="entry name" value="fn3"/>
    <property type="match status" value="5"/>
</dbReference>
<dbReference type="Pfam" id="PF07679">
    <property type="entry name" value="I-set"/>
    <property type="match status" value="2"/>
</dbReference>
<feature type="transmembrane region" description="Helical" evidence="18">
    <location>
        <begin position="1139"/>
        <end position="1160"/>
    </location>
</feature>
<evidence type="ECO:0000256" key="11">
    <source>
        <dbReference type="ARBA" id="ARBA00023157"/>
    </source>
</evidence>
<evidence type="ECO:0000256" key="3">
    <source>
        <dbReference type="ARBA" id="ARBA00008588"/>
    </source>
</evidence>
<evidence type="ECO:0000256" key="9">
    <source>
        <dbReference type="ARBA" id="ARBA00022989"/>
    </source>
</evidence>
<keyword evidence="6 19" id="KW-0732">Signal</keyword>
<keyword evidence="12" id="KW-0325">Glycoprotein</keyword>
<organism evidence="22 23">
    <name type="scientific">Megalops atlanticus</name>
    <name type="common">Tarpon</name>
    <name type="synonym">Clupea gigantea</name>
    <dbReference type="NCBI Taxonomy" id="7932"/>
    <lineage>
        <taxon>Eukaryota</taxon>
        <taxon>Metazoa</taxon>
        <taxon>Chordata</taxon>
        <taxon>Craniata</taxon>
        <taxon>Vertebrata</taxon>
        <taxon>Euteleostomi</taxon>
        <taxon>Actinopterygii</taxon>
        <taxon>Neopterygii</taxon>
        <taxon>Teleostei</taxon>
        <taxon>Elopiformes</taxon>
        <taxon>Megalopidae</taxon>
        <taxon>Megalops</taxon>
    </lineage>
</organism>
<dbReference type="GO" id="GO:0007420">
    <property type="term" value="P:brain development"/>
    <property type="evidence" value="ECO:0007669"/>
    <property type="project" value="TreeGrafter"/>
</dbReference>
<evidence type="ECO:0000256" key="17">
    <source>
        <dbReference type="SAM" id="MobiDB-lite"/>
    </source>
</evidence>
<feature type="domain" description="Ig-like" evidence="20">
    <location>
        <begin position="530"/>
        <end position="620"/>
    </location>
</feature>
<dbReference type="GO" id="GO:0030426">
    <property type="term" value="C:growth cone"/>
    <property type="evidence" value="ECO:0007669"/>
    <property type="project" value="UniProtKB-SubCell"/>
</dbReference>
<dbReference type="CDD" id="cd00063">
    <property type="entry name" value="FN3"/>
    <property type="match status" value="5"/>
</dbReference>
<sequence>MHSVQCQQSGSRGWCAPLPPLFLSLLLLSFAVGPGQAVIHFPPNYEMHEFRQPPLISHQPHPTLAYSMDDISLTCEASGNPTPTFHWLKDGQEFDPSRDPLLSTRPGSGTFSMTSFNGAINQYQGNYTCYASNELGTAISDEVQLITENTPFPQKERHIRKAVVEGESVVLICNPPFSTEPPLIHWMDDKLHHIEQSDRVTQGLDGNLYFAHVILDDSRSDYSCHAQYVTARTILPKEPITLTVNPSNTVVRNRKPQLLRPTGSRSSYLALKGRSFELECIPQGFPTPSIQWVRKDGVLSETRTSNQSFGRLLRFSNISEADGGEYQCLAKNIQGTTTHTYTIRVEAVPYWTKRPESELYAPGDTVKLECQAEGIPIPTVTWMMNGKPLSDVEPNSRRSVQGGTLVLRDVRLGDTAVFQCQASNTHGTILVNAYIYILKVPAQILTEDRQMYTVTEGQTAQLDCKTFGSPRPTLAWESEQSELVSHSRVSQLDTGALQITNASHRDSGYYTCSILNSSLSVTALLEVLNKTVIVTPPQALRTQRGHEVVLGCHAQVDPQLAPPQIQWRIDGQKLFESSSDKYKFDGPFLTIYNVQSDDAGEYTCEVITRLDMAEATGSITVVDRPEPPSLPDLLEQQDRSVTLSWIAGEDNHSPILEFVVEFEEQQFGQGKWEEALRVSGDVEETEVMLRPFGSYRFRVRAVNAVGRSDPSDISDIHTTPPAAPENNPEGVRSESTQSDILVITWEEMDKKSFYGPEFKYKVMWRKATGHQDSHWHHKMTTSPPISVTGAGAFTAYEIKVQAVNQIGEGPDPSTVIGYSGEDVPLEPPMEVGVSLINSTAVQVTWAPINKDTVRGHLHGYRVHLHKPSAGGHDRWERGRREEEESILVVQTRPNEEKKLLGGLQPYTHYSVTVTVFNSKGEGPHSEPLPFRTPEGVPSKPTSLQLDSPSETEMTLHWTPPAKPNGVLIGYLLQYHQIGDGRDKQLHEMIDHTASHITVGSLDPHSHYLFSLRGRTSAGNGEAIVKEGATLFEGVPPSNISMSIGETSVNLSWVSGERYRNVGFHIFYRNMNDGNEWVESEQLNSTQTFYQLQGLEPGTKYRLHFVFSNSTFWEIELKTTGQDQSAWAWKMKGGFATEGWFIGLITAIVLLLLVLLILCSVKRSKGGKYSVKDKEAGQVDSEARPMKDETFGEYRSLESDNEEKQTASQLSLCVGSKMGSEGSLMEHAHSMDVNKEASFTGQYNEHRGQPGDSLGPTSPIMPLTTPPTSPGLPISEVLA</sequence>
<dbReference type="SMART" id="SM00408">
    <property type="entry name" value="IGc2"/>
    <property type="match status" value="5"/>
</dbReference>
<dbReference type="GO" id="GO:0007411">
    <property type="term" value="P:axon guidance"/>
    <property type="evidence" value="ECO:0007669"/>
    <property type="project" value="TreeGrafter"/>
</dbReference>
<evidence type="ECO:0000256" key="16">
    <source>
        <dbReference type="ARBA" id="ARBA00074488"/>
    </source>
</evidence>
<dbReference type="InterPro" id="IPR013783">
    <property type="entry name" value="Ig-like_fold"/>
</dbReference>
<evidence type="ECO:0000259" key="20">
    <source>
        <dbReference type="PROSITE" id="PS50835"/>
    </source>
</evidence>
<keyword evidence="5 18" id="KW-0812">Transmembrane</keyword>
<keyword evidence="4" id="KW-1003">Cell membrane</keyword>
<dbReference type="OrthoDB" id="6244967at2759"/>
<dbReference type="Proteomes" id="UP001046870">
    <property type="component" value="Chromosome 8"/>
</dbReference>
<dbReference type="InterPro" id="IPR003599">
    <property type="entry name" value="Ig_sub"/>
</dbReference>
<evidence type="ECO:0000256" key="2">
    <source>
        <dbReference type="ARBA" id="ARBA00004624"/>
    </source>
</evidence>
<keyword evidence="11" id="KW-1015">Disulfide bond</keyword>
<comment type="function">
    <text evidence="15">Neural cell adhesion molecule involved in the dynamics of cell adhesion and in the generation of transmembrane signals at tyrosine kinase receptors. During brain development, critical in multiple processes, including neuronal migration, axonal growth and fasciculation, and synaptogenesis. In the mature brain, plays a role in the dynamics of neuronal structure and function, including synaptic plasticity.</text>
</comment>
<evidence type="ECO:0000256" key="5">
    <source>
        <dbReference type="ARBA" id="ARBA00022692"/>
    </source>
</evidence>
<feature type="domain" description="Ig-like" evidence="20">
    <location>
        <begin position="54"/>
        <end position="147"/>
    </location>
</feature>
<feature type="region of interest" description="Disordered" evidence="17">
    <location>
        <begin position="918"/>
        <end position="946"/>
    </location>
</feature>
<dbReference type="Gene3D" id="2.60.40.10">
    <property type="entry name" value="Immunoglobulins"/>
    <property type="match status" value="11"/>
</dbReference>
<keyword evidence="23" id="KW-1185">Reference proteome</keyword>
<dbReference type="SMART" id="SM00409">
    <property type="entry name" value="IG"/>
    <property type="match status" value="6"/>
</dbReference>
<dbReference type="SMART" id="SM00060">
    <property type="entry name" value="FN3"/>
    <property type="match status" value="5"/>
</dbReference>
<dbReference type="InterPro" id="IPR003598">
    <property type="entry name" value="Ig_sub2"/>
</dbReference>
<dbReference type="FunFam" id="2.60.40.10:FF:000028">
    <property type="entry name" value="Neuronal cell adhesion molecule"/>
    <property type="match status" value="1"/>
</dbReference>
<dbReference type="InterPro" id="IPR003961">
    <property type="entry name" value="FN3_dom"/>
</dbReference>
<evidence type="ECO:0000313" key="22">
    <source>
        <dbReference type="EMBL" id="KAG7471847.1"/>
    </source>
</evidence>
<dbReference type="GO" id="GO:0098632">
    <property type="term" value="F:cell-cell adhesion mediator activity"/>
    <property type="evidence" value="ECO:0007669"/>
    <property type="project" value="TreeGrafter"/>
</dbReference>
<evidence type="ECO:0000256" key="15">
    <source>
        <dbReference type="ARBA" id="ARBA00060042"/>
    </source>
</evidence>
<dbReference type="InterPro" id="IPR007110">
    <property type="entry name" value="Ig-like_dom"/>
</dbReference>
<evidence type="ECO:0000256" key="14">
    <source>
        <dbReference type="ARBA" id="ARBA00023319"/>
    </source>
</evidence>
<dbReference type="PROSITE" id="PS50835">
    <property type="entry name" value="IG_LIKE"/>
    <property type="match status" value="6"/>
</dbReference>
<evidence type="ECO:0000256" key="10">
    <source>
        <dbReference type="ARBA" id="ARBA00023136"/>
    </source>
</evidence>
<keyword evidence="13" id="KW-0966">Cell projection</keyword>
<feature type="domain" description="Fibronectin type-III" evidence="21">
    <location>
        <begin position="627"/>
        <end position="722"/>
    </location>
</feature>
<comment type="caution">
    <text evidence="22">The sequence shown here is derived from an EMBL/GenBank/DDBJ whole genome shotgun (WGS) entry which is preliminary data.</text>
</comment>
<keyword evidence="8" id="KW-0130">Cell adhesion</keyword>
<dbReference type="Pfam" id="PF13927">
    <property type="entry name" value="Ig_3"/>
    <property type="match status" value="3"/>
</dbReference>
<evidence type="ECO:0000256" key="19">
    <source>
        <dbReference type="SAM" id="SignalP"/>
    </source>
</evidence>
<dbReference type="EMBL" id="JAFDVH010000008">
    <property type="protein sequence ID" value="KAG7471847.1"/>
    <property type="molecule type" value="Genomic_DNA"/>
</dbReference>
<evidence type="ECO:0000256" key="8">
    <source>
        <dbReference type="ARBA" id="ARBA00022889"/>
    </source>
</evidence>
<evidence type="ECO:0000256" key="6">
    <source>
        <dbReference type="ARBA" id="ARBA00022729"/>
    </source>
</evidence>
<dbReference type="CDD" id="cd00096">
    <property type="entry name" value="Ig"/>
    <property type="match status" value="1"/>
</dbReference>
<dbReference type="Pfam" id="PF13882">
    <property type="entry name" value="Bravo_FIGEY"/>
    <property type="match status" value="1"/>
</dbReference>
<dbReference type="SUPFAM" id="SSF49265">
    <property type="entry name" value="Fibronectin type III"/>
    <property type="match status" value="3"/>
</dbReference>
<evidence type="ECO:0000256" key="12">
    <source>
        <dbReference type="ARBA" id="ARBA00023180"/>
    </source>
</evidence>
<dbReference type="InterPro" id="IPR013098">
    <property type="entry name" value="Ig_I-set"/>
</dbReference>
<feature type="domain" description="Ig-like" evidence="20">
    <location>
        <begin position="349"/>
        <end position="436"/>
    </location>
</feature>
<keyword evidence="9 18" id="KW-1133">Transmembrane helix</keyword>
<dbReference type="PANTHER" id="PTHR44170:SF36">
    <property type="entry name" value="L1 CELL ADHESION MOLECULE"/>
    <property type="match status" value="1"/>
</dbReference>
<dbReference type="InterPro" id="IPR036116">
    <property type="entry name" value="FN3_sf"/>
</dbReference>
<feature type="domain" description="Ig-like" evidence="20">
    <location>
        <begin position="256"/>
        <end position="344"/>
    </location>
</feature>
<dbReference type="AlphaFoldDB" id="A0A9D3PZA4"/>
<feature type="domain" description="Fibronectin type-III" evidence="21">
    <location>
        <begin position="727"/>
        <end position="822"/>
    </location>
</feature>
<evidence type="ECO:0000256" key="1">
    <source>
        <dbReference type="ARBA" id="ARBA00004251"/>
    </source>
</evidence>
<keyword evidence="7" id="KW-0677">Repeat</keyword>
<dbReference type="FunFam" id="2.60.40.10:FF:000057">
    <property type="entry name" value="neural cell adhesion molecule L1"/>
    <property type="match status" value="1"/>
</dbReference>
<protein>
    <recommendedName>
        <fullName evidence="16">Neural cell adhesion molecule L1</fullName>
    </recommendedName>
</protein>
<feature type="domain" description="Ig-like" evidence="20">
    <location>
        <begin position="441"/>
        <end position="522"/>
    </location>
</feature>
<evidence type="ECO:0000256" key="7">
    <source>
        <dbReference type="ARBA" id="ARBA00022737"/>
    </source>
</evidence>
<gene>
    <name evidence="22" type="ORF">MATL_G00102400</name>
</gene>
<evidence type="ECO:0000256" key="13">
    <source>
        <dbReference type="ARBA" id="ARBA00023273"/>
    </source>
</evidence>
<dbReference type="FunFam" id="2.60.40.10:FF:000078">
    <property type="entry name" value="Neuronal cell adhesion molecule"/>
    <property type="match status" value="1"/>
</dbReference>
<reference evidence="22" key="1">
    <citation type="submission" date="2021-01" db="EMBL/GenBank/DDBJ databases">
        <authorList>
            <person name="Zahm M."/>
            <person name="Roques C."/>
            <person name="Cabau C."/>
            <person name="Klopp C."/>
            <person name="Donnadieu C."/>
            <person name="Jouanno E."/>
            <person name="Lampietro C."/>
            <person name="Louis A."/>
            <person name="Herpin A."/>
            <person name="Echchiki A."/>
            <person name="Berthelot C."/>
            <person name="Parey E."/>
            <person name="Roest-Crollius H."/>
            <person name="Braasch I."/>
            <person name="Postlethwait J."/>
            <person name="Bobe J."/>
            <person name="Montfort J."/>
            <person name="Bouchez O."/>
            <person name="Begum T."/>
            <person name="Mejri S."/>
            <person name="Adams A."/>
            <person name="Chen W.-J."/>
            <person name="Guiguen Y."/>
        </authorList>
    </citation>
    <scope>NUCLEOTIDE SEQUENCE</scope>
    <source>
        <strain evidence="22">YG-15Mar2019-1</strain>
        <tissue evidence="22">Brain</tissue>
    </source>
</reference>
<feature type="domain" description="Fibronectin type-III" evidence="21">
    <location>
        <begin position="939"/>
        <end position="1037"/>
    </location>
</feature>
<dbReference type="PANTHER" id="PTHR44170">
    <property type="entry name" value="PROTEIN SIDEKICK"/>
    <property type="match status" value="1"/>
</dbReference>
<keyword evidence="14" id="KW-0393">Immunoglobulin domain</keyword>
<dbReference type="SUPFAM" id="SSF48726">
    <property type="entry name" value="Immunoglobulin"/>
    <property type="match status" value="6"/>
</dbReference>
<dbReference type="GO" id="GO:0005886">
    <property type="term" value="C:plasma membrane"/>
    <property type="evidence" value="ECO:0007669"/>
    <property type="project" value="UniProtKB-SubCell"/>
</dbReference>
<feature type="region of interest" description="Disordered" evidence="17">
    <location>
        <begin position="1241"/>
        <end position="1278"/>
    </location>
</feature>
<dbReference type="InterPro" id="IPR036179">
    <property type="entry name" value="Ig-like_dom_sf"/>
</dbReference>
<evidence type="ECO:0000259" key="21">
    <source>
        <dbReference type="PROSITE" id="PS50853"/>
    </source>
</evidence>
<evidence type="ECO:0000256" key="18">
    <source>
        <dbReference type="SAM" id="Phobius"/>
    </source>
</evidence>
<dbReference type="FunFam" id="2.60.40.10:FF:000367">
    <property type="entry name" value="Neural cell adhesion molecule L1-like protein"/>
    <property type="match status" value="1"/>
</dbReference>
<keyword evidence="10 18" id="KW-0472">Membrane</keyword>
<name>A0A9D3PZA4_MEGAT</name>
<evidence type="ECO:0000313" key="23">
    <source>
        <dbReference type="Proteomes" id="UP001046870"/>
    </source>
</evidence>
<comment type="subcellular location">
    <subcellularLocation>
        <location evidence="1">Cell membrane</location>
        <topology evidence="1">Single-pass type I membrane protein</topology>
    </subcellularLocation>
    <subcellularLocation>
        <location evidence="2">Cell projection</location>
        <location evidence="2">Growth cone</location>
    </subcellularLocation>
</comment>
<proteinExistence type="inferred from homology"/>